<evidence type="ECO:0000313" key="1">
    <source>
        <dbReference type="EMBL" id="GAA4460915.1"/>
    </source>
</evidence>
<gene>
    <name evidence="1" type="ORF">GCM10023093_04580</name>
</gene>
<protein>
    <submittedName>
        <fullName evidence="1">Uncharacterized protein</fullName>
    </submittedName>
</protein>
<dbReference type="RefSeq" id="WP_345077918.1">
    <property type="nucleotide sequence ID" value="NZ_BAABFA010000005.1"/>
</dbReference>
<organism evidence="1 2">
    <name type="scientific">Nemorincola caseinilytica</name>
    <dbReference type="NCBI Taxonomy" id="2054315"/>
    <lineage>
        <taxon>Bacteria</taxon>
        <taxon>Pseudomonadati</taxon>
        <taxon>Bacteroidota</taxon>
        <taxon>Chitinophagia</taxon>
        <taxon>Chitinophagales</taxon>
        <taxon>Chitinophagaceae</taxon>
        <taxon>Nemorincola</taxon>
    </lineage>
</organism>
<keyword evidence="2" id="KW-1185">Reference proteome</keyword>
<dbReference type="Proteomes" id="UP001500067">
    <property type="component" value="Unassembled WGS sequence"/>
</dbReference>
<sequence>MKKIAGLLVFAGIIAAAGCIKKKDFDFKNLTIDNWQPDWALPLIYSDLTLKNIVQTGTTISENSEGTYSLHYSGDLFSARASDYIRIQDQSYATSGITLSIPQNLPSFSGSFSDSTSGNFSFADDNGSQLAHVNVKSGSITLNVTSTFRHNVNAVLTFPTVKNNGMPLQVTVAIGYPATSNATTISLAGYSFDLTNGGTAKNYLPYKVRFTLSGTGQSISGTDNLSASISIKDIQYSFIDGFLGSYDIPIPADTIYVGVFDNTLSANIYIRNPMIHLSFHNSIGLGVAAKFDQLFGRTNKGTNVNMLLPDIAVPGAIVPGETATKTHTIDSNNSSVQNMFNPAPNEVIYAGRVRINPGGTGTTTSFVTDSSRVSLVAEAELPAWFRIINFALQDTVKLTLPEDSSLVRTAQFKMLMDNALPLYGAVQVYFADENYNFVDSLVPTTNDIIGEAPVDANGKVTGRKQAVTTFEMTHDEYNAMAPKVRYAVLRGRLKTSGAGDVKIQSSNNLIVKLAFRFTLNVSSTDIKN</sequence>
<dbReference type="PROSITE" id="PS51257">
    <property type="entry name" value="PROKAR_LIPOPROTEIN"/>
    <property type="match status" value="1"/>
</dbReference>
<evidence type="ECO:0000313" key="2">
    <source>
        <dbReference type="Proteomes" id="UP001500067"/>
    </source>
</evidence>
<comment type="caution">
    <text evidence="1">The sequence shown here is derived from an EMBL/GenBank/DDBJ whole genome shotgun (WGS) entry which is preliminary data.</text>
</comment>
<name>A0ABP8N877_9BACT</name>
<proteinExistence type="predicted"/>
<accession>A0ABP8N877</accession>
<reference evidence="2" key="1">
    <citation type="journal article" date="2019" name="Int. J. Syst. Evol. Microbiol.">
        <title>The Global Catalogue of Microorganisms (GCM) 10K type strain sequencing project: providing services to taxonomists for standard genome sequencing and annotation.</title>
        <authorList>
            <consortium name="The Broad Institute Genomics Platform"/>
            <consortium name="The Broad Institute Genome Sequencing Center for Infectious Disease"/>
            <person name="Wu L."/>
            <person name="Ma J."/>
        </authorList>
    </citation>
    <scope>NUCLEOTIDE SEQUENCE [LARGE SCALE GENOMIC DNA]</scope>
    <source>
        <strain evidence="2">JCM 32105</strain>
    </source>
</reference>
<dbReference type="EMBL" id="BAABFA010000005">
    <property type="protein sequence ID" value="GAA4460915.1"/>
    <property type="molecule type" value="Genomic_DNA"/>
</dbReference>